<dbReference type="Proteomes" id="UP000465778">
    <property type="component" value="Unassembled WGS sequence"/>
</dbReference>
<dbReference type="AlphaFoldDB" id="A0A800NBT9"/>
<accession>A0A800NBT9</accession>
<evidence type="ECO:0000313" key="2">
    <source>
        <dbReference type="Proteomes" id="UP000465778"/>
    </source>
</evidence>
<reference evidence="1 2" key="1">
    <citation type="journal article" date="2020" name="G3 (Bethesda)">
        <title>Whole Genome Sequencing and Comparative Genomics of Two Nematicidal Bacillus Strains Reveals a Wide Range of Possible Virulence Factors.</title>
        <authorList>
            <person name="Susic N."/>
            <person name="Janezic S."/>
            <person name="Rupnik M."/>
            <person name="Geric Stare B."/>
        </authorList>
    </citation>
    <scope>NUCLEOTIDE SEQUENCE [LARGE SCALE GENOMIC DNA]</scope>
    <source>
        <strain evidence="1 2">I-1582</strain>
    </source>
</reference>
<name>A0A800NBT9_CYTFI</name>
<protein>
    <submittedName>
        <fullName evidence="1">Uncharacterized protein</fullName>
    </submittedName>
</protein>
<evidence type="ECO:0000313" key="1">
    <source>
        <dbReference type="EMBL" id="KAF0824920.1"/>
    </source>
</evidence>
<comment type="caution">
    <text evidence="1">The sequence shown here is derived from an EMBL/GenBank/DDBJ whole genome shotgun (WGS) entry which is preliminary data.</text>
</comment>
<dbReference type="EMBL" id="VDEM01000009">
    <property type="protein sequence ID" value="KAF0824920.1"/>
    <property type="molecule type" value="Genomic_DNA"/>
</dbReference>
<organism evidence="1 2">
    <name type="scientific">Cytobacillus firmus</name>
    <name type="common">Bacillus firmus</name>
    <dbReference type="NCBI Taxonomy" id="1399"/>
    <lineage>
        <taxon>Bacteria</taxon>
        <taxon>Bacillati</taxon>
        <taxon>Bacillota</taxon>
        <taxon>Bacilli</taxon>
        <taxon>Bacillales</taxon>
        <taxon>Bacillaceae</taxon>
        <taxon>Cytobacillus</taxon>
    </lineage>
</organism>
<sequence>MKWGSYCPLAWAVLHLAIGTALFAILCEAGVFASSSSRIRRVGEKSSNPYYG</sequence>
<gene>
    <name evidence="1" type="ORF">KIS1582_1307</name>
</gene>
<proteinExistence type="predicted"/>